<dbReference type="GO" id="GO:0016705">
    <property type="term" value="F:oxidoreductase activity, acting on paired donors, with incorporation or reduction of molecular oxygen"/>
    <property type="evidence" value="ECO:0007669"/>
    <property type="project" value="InterPro"/>
</dbReference>
<dbReference type="KEGG" id="lbc:LACBIDRAFT_192185"/>
<dbReference type="AlphaFoldDB" id="B0DZR4"/>
<accession>B0DZR4</accession>
<dbReference type="PRINTS" id="PR00463">
    <property type="entry name" value="EP450I"/>
</dbReference>
<dbReference type="GO" id="GO:0004497">
    <property type="term" value="F:monooxygenase activity"/>
    <property type="evidence" value="ECO:0007669"/>
    <property type="project" value="UniProtKB-KW"/>
</dbReference>
<keyword evidence="12" id="KW-1185">Reference proteome</keyword>
<evidence type="ECO:0000256" key="7">
    <source>
        <dbReference type="ARBA" id="ARBA00023004"/>
    </source>
</evidence>
<keyword evidence="5 9" id="KW-0479">Metal-binding</keyword>
<dbReference type="EMBL" id="DS547157">
    <property type="protein sequence ID" value="EDQ99921.1"/>
    <property type="molecule type" value="Genomic_DNA"/>
</dbReference>
<dbReference type="PANTHER" id="PTHR46300:SF7">
    <property type="entry name" value="P450, PUTATIVE (EUROFUNG)-RELATED"/>
    <property type="match status" value="1"/>
</dbReference>
<evidence type="ECO:0000256" key="9">
    <source>
        <dbReference type="PIRSR" id="PIRSR602401-1"/>
    </source>
</evidence>
<evidence type="ECO:0000256" key="4">
    <source>
        <dbReference type="ARBA" id="ARBA00022617"/>
    </source>
</evidence>
<comment type="similarity">
    <text evidence="3 10">Belongs to the cytochrome P450 family.</text>
</comment>
<dbReference type="Proteomes" id="UP000001194">
    <property type="component" value="Unassembled WGS sequence"/>
</dbReference>
<evidence type="ECO:0000256" key="6">
    <source>
        <dbReference type="ARBA" id="ARBA00023002"/>
    </source>
</evidence>
<dbReference type="SUPFAM" id="SSF48264">
    <property type="entry name" value="Cytochrome P450"/>
    <property type="match status" value="1"/>
</dbReference>
<evidence type="ECO:0000256" key="10">
    <source>
        <dbReference type="RuleBase" id="RU000461"/>
    </source>
</evidence>
<gene>
    <name evidence="11" type="ORF">LACBIDRAFT_192185</name>
</gene>
<feature type="binding site" description="axial binding residue" evidence="9">
    <location>
        <position position="443"/>
    </location>
    <ligand>
        <name>heme</name>
        <dbReference type="ChEBI" id="CHEBI:30413"/>
    </ligand>
    <ligandPart>
        <name>Fe</name>
        <dbReference type="ChEBI" id="CHEBI:18248"/>
    </ligandPart>
</feature>
<dbReference type="GeneID" id="6085072"/>
<proteinExistence type="inferred from homology"/>
<dbReference type="Pfam" id="PF00067">
    <property type="entry name" value="p450"/>
    <property type="match status" value="1"/>
</dbReference>
<dbReference type="InParanoid" id="B0DZR4"/>
<dbReference type="Gene3D" id="1.10.630.10">
    <property type="entry name" value="Cytochrome P450"/>
    <property type="match status" value="1"/>
</dbReference>
<evidence type="ECO:0000256" key="8">
    <source>
        <dbReference type="ARBA" id="ARBA00023033"/>
    </source>
</evidence>
<dbReference type="InterPro" id="IPR001128">
    <property type="entry name" value="Cyt_P450"/>
</dbReference>
<dbReference type="InterPro" id="IPR017972">
    <property type="entry name" value="Cyt_P450_CS"/>
</dbReference>
<dbReference type="GO" id="GO:0005506">
    <property type="term" value="F:iron ion binding"/>
    <property type="evidence" value="ECO:0007669"/>
    <property type="project" value="InterPro"/>
</dbReference>
<dbReference type="RefSeq" id="XP_001889464.1">
    <property type="nucleotide sequence ID" value="XM_001889429.1"/>
</dbReference>
<dbReference type="STRING" id="486041.B0DZR4"/>
<dbReference type="InterPro" id="IPR050364">
    <property type="entry name" value="Cytochrome_P450_fung"/>
</dbReference>
<evidence type="ECO:0000256" key="3">
    <source>
        <dbReference type="ARBA" id="ARBA00010617"/>
    </source>
</evidence>
<dbReference type="PANTHER" id="PTHR46300">
    <property type="entry name" value="P450, PUTATIVE (EUROFUNG)-RELATED-RELATED"/>
    <property type="match status" value="1"/>
</dbReference>
<dbReference type="OrthoDB" id="2789670at2759"/>
<dbReference type="HOGENOM" id="CLU_001570_2_3_1"/>
<keyword evidence="7 9" id="KW-0408">Iron</keyword>
<dbReference type="CDD" id="cd11065">
    <property type="entry name" value="CYP64-like"/>
    <property type="match status" value="1"/>
</dbReference>
<dbReference type="InterPro" id="IPR002401">
    <property type="entry name" value="Cyt_P450_E_grp-I"/>
</dbReference>
<reference evidence="11 12" key="1">
    <citation type="journal article" date="2008" name="Nature">
        <title>The genome of Laccaria bicolor provides insights into mycorrhizal symbiosis.</title>
        <authorList>
            <person name="Martin F."/>
            <person name="Aerts A."/>
            <person name="Ahren D."/>
            <person name="Brun A."/>
            <person name="Danchin E.G.J."/>
            <person name="Duchaussoy F."/>
            <person name="Gibon J."/>
            <person name="Kohler A."/>
            <person name="Lindquist E."/>
            <person name="Pereda V."/>
            <person name="Salamov A."/>
            <person name="Shapiro H.J."/>
            <person name="Wuyts J."/>
            <person name="Blaudez D."/>
            <person name="Buee M."/>
            <person name="Brokstein P."/>
            <person name="Canbaeck B."/>
            <person name="Cohen D."/>
            <person name="Courty P.E."/>
            <person name="Coutinho P.M."/>
            <person name="Delaruelle C."/>
            <person name="Detter J.C."/>
            <person name="Deveau A."/>
            <person name="DiFazio S."/>
            <person name="Duplessis S."/>
            <person name="Fraissinet-Tachet L."/>
            <person name="Lucic E."/>
            <person name="Frey-Klett P."/>
            <person name="Fourrey C."/>
            <person name="Feussner I."/>
            <person name="Gay G."/>
            <person name="Grimwood J."/>
            <person name="Hoegger P.J."/>
            <person name="Jain P."/>
            <person name="Kilaru S."/>
            <person name="Labbe J."/>
            <person name="Lin Y.C."/>
            <person name="Legue V."/>
            <person name="Le Tacon F."/>
            <person name="Marmeisse R."/>
            <person name="Melayah D."/>
            <person name="Montanini B."/>
            <person name="Muratet M."/>
            <person name="Nehls U."/>
            <person name="Niculita-Hirzel H."/>
            <person name="Oudot-Le Secq M.P."/>
            <person name="Peter M."/>
            <person name="Quesneville H."/>
            <person name="Rajashekar B."/>
            <person name="Reich M."/>
            <person name="Rouhier N."/>
            <person name="Schmutz J."/>
            <person name="Yin T."/>
            <person name="Chalot M."/>
            <person name="Henrissat B."/>
            <person name="Kuees U."/>
            <person name="Lucas S."/>
            <person name="Van de Peer Y."/>
            <person name="Podila G.K."/>
            <person name="Polle A."/>
            <person name="Pukkila P.J."/>
            <person name="Richardson P.M."/>
            <person name="Rouze P."/>
            <person name="Sanders I.R."/>
            <person name="Stajich J.E."/>
            <person name="Tunlid A."/>
            <person name="Tuskan G."/>
            <person name="Grigoriev I.V."/>
        </authorList>
    </citation>
    <scope>NUCLEOTIDE SEQUENCE [LARGE SCALE GENOMIC DNA]</scope>
    <source>
        <strain evidence="12">S238N-H82 / ATCC MYA-4686</strain>
    </source>
</reference>
<protein>
    <submittedName>
        <fullName evidence="11">Cytochrome P450</fullName>
    </submittedName>
</protein>
<dbReference type="GO" id="GO:0020037">
    <property type="term" value="F:heme binding"/>
    <property type="evidence" value="ECO:0007669"/>
    <property type="project" value="InterPro"/>
</dbReference>
<name>B0DZR4_LACBS</name>
<sequence length="518" mass="58720">MTNLSTYAGVGGLLVALFIYFRKPKASTASLPPGPQRYPLLGNIANLTAKELWLPATRWAKQFGDVVHLDVFGAVHLIFLNSPESAMDLLDKRGSIYSDKPQFLMTGELCGCKNMVAFTGYNDQSKRQRKLMHKAFAPTCIPAYYPLIENETYEYLRKLISEPADYMRHIRRYAGSLTLSVVYGYQVSSNNDPYLGLAEECVDILANEIASGGGIWPVDIFPSLQHLPTWFPGAGFKLKAARWKAKMEEWVDKPYEFLKNGMKTGQYKHSFCSMLLEDEAGVKASPEFEYDLKWTANSMYGASMDTSIATITHFFLAIIQHPEVLAKAQREIDAVVGSDRLPTFEDRDSLPYIDAVLQETWRWGVPLPLSLPHRLMEDDVYRGMLIPKGSLIFGNIWAIMHDEEIYPDSYTFNPDRFLTKVDADTERKRNPRNYVFGFGRRLCPGRHLVDSSLWLLIACMIATLDISKAVDEQGNTIEPDVQFENPIFRSPTKFPCDFRPRSEKALALIKQSELPTSL</sequence>
<evidence type="ECO:0000313" key="12">
    <source>
        <dbReference type="Proteomes" id="UP000001194"/>
    </source>
</evidence>
<evidence type="ECO:0000256" key="1">
    <source>
        <dbReference type="ARBA" id="ARBA00001971"/>
    </source>
</evidence>
<keyword evidence="4 9" id="KW-0349">Heme</keyword>
<evidence type="ECO:0000313" key="11">
    <source>
        <dbReference type="EMBL" id="EDQ99921.1"/>
    </source>
</evidence>
<organism evidence="12">
    <name type="scientific">Laccaria bicolor (strain S238N-H82 / ATCC MYA-4686)</name>
    <name type="common">Bicoloured deceiver</name>
    <name type="synonym">Laccaria laccata var. bicolor</name>
    <dbReference type="NCBI Taxonomy" id="486041"/>
    <lineage>
        <taxon>Eukaryota</taxon>
        <taxon>Fungi</taxon>
        <taxon>Dikarya</taxon>
        <taxon>Basidiomycota</taxon>
        <taxon>Agaricomycotina</taxon>
        <taxon>Agaricomycetes</taxon>
        <taxon>Agaricomycetidae</taxon>
        <taxon>Agaricales</taxon>
        <taxon>Agaricineae</taxon>
        <taxon>Hydnangiaceae</taxon>
        <taxon>Laccaria</taxon>
    </lineage>
</organism>
<dbReference type="PROSITE" id="PS00086">
    <property type="entry name" value="CYTOCHROME_P450"/>
    <property type="match status" value="1"/>
</dbReference>
<keyword evidence="8 10" id="KW-0503">Monooxygenase</keyword>
<evidence type="ECO:0000256" key="2">
    <source>
        <dbReference type="ARBA" id="ARBA00005179"/>
    </source>
</evidence>
<dbReference type="InterPro" id="IPR036396">
    <property type="entry name" value="Cyt_P450_sf"/>
</dbReference>
<evidence type="ECO:0000256" key="5">
    <source>
        <dbReference type="ARBA" id="ARBA00022723"/>
    </source>
</evidence>
<comment type="cofactor">
    <cofactor evidence="1 9">
        <name>heme</name>
        <dbReference type="ChEBI" id="CHEBI:30413"/>
    </cofactor>
</comment>
<comment type="pathway">
    <text evidence="2">Secondary metabolite biosynthesis.</text>
</comment>
<keyword evidence="6 10" id="KW-0560">Oxidoreductase</keyword>